<dbReference type="EMBL" id="VDFM01000005">
    <property type="protein sequence ID" value="MQS52521.1"/>
    <property type="molecule type" value="Genomic_DNA"/>
</dbReference>
<protein>
    <submittedName>
        <fullName evidence="2">Uncharacterized protein</fullName>
    </submittedName>
</protein>
<proteinExistence type="predicted"/>
<evidence type="ECO:0000313" key="3">
    <source>
        <dbReference type="Proteomes" id="UP000380386"/>
    </source>
</evidence>
<evidence type="ECO:0000313" key="2">
    <source>
        <dbReference type="EMBL" id="MQS52521.1"/>
    </source>
</evidence>
<keyword evidence="1" id="KW-0812">Transmembrane</keyword>
<dbReference type="Proteomes" id="UP000380386">
    <property type="component" value="Unassembled WGS sequence"/>
</dbReference>
<feature type="transmembrane region" description="Helical" evidence="1">
    <location>
        <begin position="12"/>
        <end position="32"/>
    </location>
</feature>
<reference evidence="2 3" key="1">
    <citation type="journal article" date="2019" name="Syst. Appl. Microbiol.">
        <title>Polyphasic characterization of two novel Lactobacillus spp. isolated from blown salami packages: Description of Lactobacillus halodurans sp. nov. and Lactobacillus salsicarnum sp. nov.</title>
        <authorList>
            <person name="Schuster J.A."/>
            <person name="Klingl A."/>
            <person name="Vogel R.F."/>
            <person name="Ehrmann M.A."/>
        </authorList>
    </citation>
    <scope>NUCLEOTIDE SEQUENCE [LARGE SCALE GENOMIC DNA]</scope>
    <source>
        <strain evidence="2 3">TMW 1.2118</strain>
    </source>
</reference>
<gene>
    <name evidence="2" type="ORF">FHL02_05765</name>
</gene>
<accession>A0A5P0ZHJ0</accession>
<feature type="transmembrane region" description="Helical" evidence="1">
    <location>
        <begin position="63"/>
        <end position="82"/>
    </location>
</feature>
<comment type="caution">
    <text evidence="2">The sequence shown here is derived from an EMBL/GenBank/DDBJ whole genome shotgun (WGS) entry which is preliminary data.</text>
</comment>
<keyword evidence="1" id="KW-0472">Membrane</keyword>
<keyword evidence="1" id="KW-1133">Transmembrane helix</keyword>
<dbReference type="RefSeq" id="WP_153382966.1">
    <property type="nucleotide sequence ID" value="NZ_VDFM01000005.1"/>
</dbReference>
<feature type="transmembrane region" description="Helical" evidence="1">
    <location>
        <begin position="172"/>
        <end position="194"/>
    </location>
</feature>
<organism evidence="2 3">
    <name type="scientific">Companilactobacillus mishanensis</name>
    <dbReference type="NCBI Taxonomy" id="2486008"/>
    <lineage>
        <taxon>Bacteria</taxon>
        <taxon>Bacillati</taxon>
        <taxon>Bacillota</taxon>
        <taxon>Bacilli</taxon>
        <taxon>Lactobacillales</taxon>
        <taxon>Lactobacillaceae</taxon>
        <taxon>Companilactobacillus</taxon>
    </lineage>
</organism>
<sequence>MEKIKSIFKYGISLSFKQYISIVSILGTWVILQVTVPNIINIFKTIALSGFAYMSIGEFLKLFIRDILWILALIVNDIFYPWTKDWFCNLPLVERLYRGHQRWLQSFKTSVGNSVSTYKNTNYDVKSFYNVKQGTNGSLTADYAYSTKSRDSKINNTLFRIFREAALWMVRFFLLFGIWFISFVLGFIAVPVILGRTENIGNASNAQNN</sequence>
<dbReference type="AlphaFoldDB" id="A0A5P0ZHJ0"/>
<evidence type="ECO:0000256" key="1">
    <source>
        <dbReference type="SAM" id="Phobius"/>
    </source>
</evidence>
<name>A0A5P0ZHJ0_9LACO</name>